<evidence type="ECO:0000313" key="1">
    <source>
        <dbReference type="EMBL" id="PNX84435.1"/>
    </source>
</evidence>
<name>A0A2K3M0X3_TRIPR</name>
<protein>
    <recommendedName>
        <fullName evidence="3">Reverse transcriptase zinc-binding domain-containing protein</fullName>
    </recommendedName>
</protein>
<reference evidence="1 2" key="2">
    <citation type="journal article" date="2017" name="Front. Plant Sci.">
        <title>Gene Classification and Mining of Molecular Markers Useful in Red Clover (Trifolium pratense) Breeding.</title>
        <authorList>
            <person name="Istvanek J."/>
            <person name="Dluhosova J."/>
            <person name="Dluhos P."/>
            <person name="Patkova L."/>
            <person name="Nedelnik J."/>
            <person name="Repkova J."/>
        </authorList>
    </citation>
    <scope>NUCLEOTIDE SEQUENCE [LARGE SCALE GENOMIC DNA]</scope>
    <source>
        <strain evidence="2">cv. Tatra</strain>
        <tissue evidence="1">Young leaves</tissue>
    </source>
</reference>
<dbReference type="EMBL" id="ASHM01046340">
    <property type="protein sequence ID" value="PNX84435.1"/>
    <property type="molecule type" value="Genomic_DNA"/>
</dbReference>
<gene>
    <name evidence="1" type="ORF">L195_g040495</name>
</gene>
<feature type="non-terminal residue" evidence="1">
    <location>
        <position position="1"/>
    </location>
</feature>
<reference evidence="1 2" key="1">
    <citation type="journal article" date="2014" name="Am. J. Bot.">
        <title>Genome assembly and annotation for red clover (Trifolium pratense; Fabaceae).</title>
        <authorList>
            <person name="Istvanek J."/>
            <person name="Jaros M."/>
            <person name="Krenek A."/>
            <person name="Repkova J."/>
        </authorList>
    </citation>
    <scope>NUCLEOTIDE SEQUENCE [LARGE SCALE GENOMIC DNA]</scope>
    <source>
        <strain evidence="2">cv. Tatra</strain>
        <tissue evidence="1">Young leaves</tissue>
    </source>
</reference>
<evidence type="ECO:0008006" key="3">
    <source>
        <dbReference type="Google" id="ProtNLM"/>
    </source>
</evidence>
<dbReference type="STRING" id="57577.A0A2K3M0X3"/>
<evidence type="ECO:0000313" key="2">
    <source>
        <dbReference type="Proteomes" id="UP000236291"/>
    </source>
</evidence>
<comment type="caution">
    <text evidence="1">The sequence shown here is derived from an EMBL/GenBank/DDBJ whole genome shotgun (WGS) entry which is preliminary data.</text>
</comment>
<sequence>FRYGHLPTQLLGRDTTLTGAKTSIWWKDIIGLGRGVEDDWFKLNVACCVGDGRVVGNDEHSLWSWQWTVQSLEIKEQQLKDLKELLLAFSLHPNSHDRWRWLPGIASIFFVKSCYQWLLEHRQEDCSHLFFHCAFSKGVWESVYRWLGMKSISAGAEGWNHFLLFDDMITAKKGERVRHLFWLATTWNIWKLRNNVVFNGVIPNASSLVEDIIANSWLWFNGRYGHHSCTSMSFSNWCHDHMTCIQRM</sequence>
<organism evidence="1 2">
    <name type="scientific">Trifolium pratense</name>
    <name type="common">Red clover</name>
    <dbReference type="NCBI Taxonomy" id="57577"/>
    <lineage>
        <taxon>Eukaryota</taxon>
        <taxon>Viridiplantae</taxon>
        <taxon>Streptophyta</taxon>
        <taxon>Embryophyta</taxon>
        <taxon>Tracheophyta</taxon>
        <taxon>Spermatophyta</taxon>
        <taxon>Magnoliopsida</taxon>
        <taxon>eudicotyledons</taxon>
        <taxon>Gunneridae</taxon>
        <taxon>Pentapetalae</taxon>
        <taxon>rosids</taxon>
        <taxon>fabids</taxon>
        <taxon>Fabales</taxon>
        <taxon>Fabaceae</taxon>
        <taxon>Papilionoideae</taxon>
        <taxon>50 kb inversion clade</taxon>
        <taxon>NPAAA clade</taxon>
        <taxon>Hologalegina</taxon>
        <taxon>IRL clade</taxon>
        <taxon>Trifolieae</taxon>
        <taxon>Trifolium</taxon>
    </lineage>
</organism>
<dbReference type="AlphaFoldDB" id="A0A2K3M0X3"/>
<accession>A0A2K3M0X3</accession>
<dbReference type="PANTHER" id="PTHR33116">
    <property type="entry name" value="REVERSE TRANSCRIPTASE ZINC-BINDING DOMAIN-CONTAINING PROTEIN-RELATED-RELATED"/>
    <property type="match status" value="1"/>
</dbReference>
<proteinExistence type="predicted"/>
<dbReference type="Proteomes" id="UP000236291">
    <property type="component" value="Unassembled WGS sequence"/>
</dbReference>
<dbReference type="PANTHER" id="PTHR33116:SF78">
    <property type="entry name" value="OS12G0587133 PROTEIN"/>
    <property type="match status" value="1"/>
</dbReference>